<feature type="compositionally biased region" description="Basic and acidic residues" evidence="1">
    <location>
        <begin position="12"/>
        <end position="25"/>
    </location>
</feature>
<dbReference type="GeneID" id="96086342"/>
<evidence type="ECO:0000313" key="3">
    <source>
        <dbReference type="Proteomes" id="UP001578633"/>
    </source>
</evidence>
<comment type="caution">
    <text evidence="2">The sequence shown here is derived from an EMBL/GenBank/DDBJ whole genome shotgun (WGS) entry which is preliminary data.</text>
</comment>
<organism evidence="2 3">
    <name type="scientific">Alternaria dauci</name>
    <dbReference type="NCBI Taxonomy" id="48095"/>
    <lineage>
        <taxon>Eukaryota</taxon>
        <taxon>Fungi</taxon>
        <taxon>Dikarya</taxon>
        <taxon>Ascomycota</taxon>
        <taxon>Pezizomycotina</taxon>
        <taxon>Dothideomycetes</taxon>
        <taxon>Pleosporomycetidae</taxon>
        <taxon>Pleosporales</taxon>
        <taxon>Pleosporineae</taxon>
        <taxon>Pleosporaceae</taxon>
        <taxon>Alternaria</taxon>
        <taxon>Alternaria sect. Porri</taxon>
    </lineage>
</organism>
<reference evidence="2 3" key="1">
    <citation type="submission" date="2024-09" db="EMBL/GenBank/DDBJ databases">
        <title>T2T genomes of carrot and Alternaria dauci and their utility for understanding host-pathogen interaction during carrot leaf blight disease.</title>
        <authorList>
            <person name="Liu W."/>
            <person name="Xu S."/>
            <person name="Ou C."/>
            <person name="Liu X."/>
            <person name="Zhuang F."/>
            <person name="Deng X.W."/>
        </authorList>
    </citation>
    <scope>NUCLEOTIDE SEQUENCE [LARGE SCALE GENOMIC DNA]</scope>
    <source>
        <strain evidence="2 3">A2016</strain>
    </source>
</reference>
<keyword evidence="3" id="KW-1185">Reference proteome</keyword>
<sequence length="132" mass="15184">MPPKNISTGAYWKEDPTDAPHKDVETDFETGETSKPETPTKHKKVTTSDNLEDDLVTAPLEDTMEAQSLDRQWREQGLSNKERKEKLMTMLEDNLRDRNKKETSKKEEEEEEDGDDDEDKSLSKGKDKGKKV</sequence>
<gene>
    <name evidence="2" type="ORF">ACET3X_006020</name>
</gene>
<evidence type="ECO:0000313" key="2">
    <source>
        <dbReference type="EMBL" id="KAL1795796.1"/>
    </source>
</evidence>
<proteinExistence type="predicted"/>
<dbReference type="EMBL" id="JBHGVX010000005">
    <property type="protein sequence ID" value="KAL1795796.1"/>
    <property type="molecule type" value="Genomic_DNA"/>
</dbReference>
<feature type="compositionally biased region" description="Basic and acidic residues" evidence="1">
    <location>
        <begin position="80"/>
        <end position="107"/>
    </location>
</feature>
<feature type="compositionally biased region" description="Acidic residues" evidence="1">
    <location>
        <begin position="108"/>
        <end position="119"/>
    </location>
</feature>
<protein>
    <submittedName>
        <fullName evidence="2">Uncharacterized protein</fullName>
    </submittedName>
</protein>
<dbReference type="RefSeq" id="XP_069306380.1">
    <property type="nucleotide sequence ID" value="XM_069452186.1"/>
</dbReference>
<dbReference type="Proteomes" id="UP001578633">
    <property type="component" value="Chromosome 5"/>
</dbReference>
<accession>A0ABR3UH28</accession>
<name>A0ABR3UH28_9PLEO</name>
<evidence type="ECO:0000256" key="1">
    <source>
        <dbReference type="SAM" id="MobiDB-lite"/>
    </source>
</evidence>
<feature type="region of interest" description="Disordered" evidence="1">
    <location>
        <begin position="1"/>
        <end position="132"/>
    </location>
</feature>